<name>G5JHM4_9STAP</name>
<gene>
    <name evidence="1" type="ORF">SS7213T_04781</name>
</gene>
<protein>
    <submittedName>
        <fullName evidence="1">Uncharacterized protein</fullName>
    </submittedName>
</protein>
<evidence type="ECO:0000313" key="1">
    <source>
        <dbReference type="EMBL" id="EHJ08312.1"/>
    </source>
</evidence>
<comment type="caution">
    <text evidence="1">The sequence shown here is derived from an EMBL/GenBank/DDBJ whole genome shotgun (WGS) entry which is preliminary data.</text>
</comment>
<proteinExistence type="predicted"/>
<dbReference type="Gene3D" id="3.50.50.60">
    <property type="entry name" value="FAD/NAD(P)-binding domain"/>
    <property type="match status" value="1"/>
</dbReference>
<reference evidence="1 2" key="1">
    <citation type="journal article" date="2012" name="BMC Genomics">
        <title>Comparative genomic analysis of the genus Staphylococcus including Staphylococcus aureus and its newly described sister species Staphylococcus simiae.</title>
        <authorList>
            <person name="Suzuki H."/>
            <person name="Lefebure T."/>
            <person name="Pavinski Bitar P."/>
            <person name="Stanhope M.J."/>
        </authorList>
    </citation>
    <scope>NUCLEOTIDE SEQUENCE [LARGE SCALE GENOMIC DNA]</scope>
    <source>
        <strain evidence="1 2">CCM 7213</strain>
    </source>
</reference>
<dbReference type="AlphaFoldDB" id="G5JHM4"/>
<keyword evidence="2" id="KW-1185">Reference proteome</keyword>
<accession>G5JHM4</accession>
<feature type="non-terminal residue" evidence="1">
    <location>
        <position position="1"/>
    </location>
</feature>
<sequence length="40" mass="4738">TFIFYHEIYYVYVTIYFTEISRKDEVWEGKSGLLTIAGGK</sequence>
<dbReference type="InterPro" id="IPR036188">
    <property type="entry name" value="FAD/NAD-bd_sf"/>
</dbReference>
<feature type="non-terminal residue" evidence="1">
    <location>
        <position position="40"/>
    </location>
</feature>
<dbReference type="EMBL" id="AEUN01000341">
    <property type="protein sequence ID" value="EHJ08312.1"/>
    <property type="molecule type" value="Genomic_DNA"/>
</dbReference>
<evidence type="ECO:0000313" key="2">
    <source>
        <dbReference type="Proteomes" id="UP000005413"/>
    </source>
</evidence>
<organism evidence="1 2">
    <name type="scientific">Staphylococcus simiae CCM 7213 = CCUG 51256</name>
    <dbReference type="NCBI Taxonomy" id="911238"/>
    <lineage>
        <taxon>Bacteria</taxon>
        <taxon>Bacillati</taxon>
        <taxon>Bacillota</taxon>
        <taxon>Bacilli</taxon>
        <taxon>Bacillales</taxon>
        <taxon>Staphylococcaceae</taxon>
        <taxon>Staphylococcus</taxon>
    </lineage>
</organism>
<dbReference type="Proteomes" id="UP000005413">
    <property type="component" value="Unassembled WGS sequence"/>
</dbReference>